<feature type="domain" description="GGDEF" evidence="4">
    <location>
        <begin position="329"/>
        <end position="462"/>
    </location>
</feature>
<dbReference type="InterPro" id="IPR043128">
    <property type="entry name" value="Rev_trsase/Diguanyl_cyclase"/>
</dbReference>
<proteinExistence type="predicted"/>
<dbReference type="EMBL" id="UOFH01000343">
    <property type="protein sequence ID" value="VAW66356.1"/>
    <property type="molecule type" value="Genomic_DNA"/>
</dbReference>
<accession>A0A3B0YDA0</accession>
<dbReference type="InterPro" id="IPR013767">
    <property type="entry name" value="PAS_fold"/>
</dbReference>
<dbReference type="FunFam" id="3.30.70.270:FF:000001">
    <property type="entry name" value="Diguanylate cyclase domain protein"/>
    <property type="match status" value="1"/>
</dbReference>
<dbReference type="PROSITE" id="PS50883">
    <property type="entry name" value="EAL"/>
    <property type="match status" value="1"/>
</dbReference>
<dbReference type="PROSITE" id="PS50887">
    <property type="entry name" value="GGDEF"/>
    <property type="match status" value="1"/>
</dbReference>
<dbReference type="InterPro" id="IPR000160">
    <property type="entry name" value="GGDEF_dom"/>
</dbReference>
<dbReference type="Pfam" id="PF00072">
    <property type="entry name" value="Response_reg"/>
    <property type="match status" value="1"/>
</dbReference>
<dbReference type="AlphaFoldDB" id="A0A3B0YDA0"/>
<dbReference type="Gene3D" id="3.30.450.20">
    <property type="entry name" value="PAS domain"/>
    <property type="match status" value="1"/>
</dbReference>
<dbReference type="SUPFAM" id="SSF52172">
    <property type="entry name" value="CheY-like"/>
    <property type="match status" value="1"/>
</dbReference>
<dbReference type="InterPro" id="IPR000014">
    <property type="entry name" value="PAS"/>
</dbReference>
<dbReference type="GO" id="GO:0000160">
    <property type="term" value="P:phosphorelay signal transduction system"/>
    <property type="evidence" value="ECO:0007669"/>
    <property type="project" value="InterPro"/>
</dbReference>
<dbReference type="PANTHER" id="PTHR44757:SF2">
    <property type="entry name" value="BIOFILM ARCHITECTURE MAINTENANCE PROTEIN MBAA"/>
    <property type="match status" value="1"/>
</dbReference>
<organism evidence="5">
    <name type="scientific">hydrothermal vent metagenome</name>
    <dbReference type="NCBI Taxonomy" id="652676"/>
    <lineage>
        <taxon>unclassified sequences</taxon>
        <taxon>metagenomes</taxon>
        <taxon>ecological metagenomes</taxon>
    </lineage>
</organism>
<dbReference type="SMART" id="SM00091">
    <property type="entry name" value="PAS"/>
    <property type="match status" value="1"/>
</dbReference>
<dbReference type="CDD" id="cd01948">
    <property type="entry name" value="EAL"/>
    <property type="match status" value="1"/>
</dbReference>
<dbReference type="Gene3D" id="3.20.20.450">
    <property type="entry name" value="EAL domain"/>
    <property type="match status" value="1"/>
</dbReference>
<dbReference type="NCBIfam" id="TIGR00254">
    <property type="entry name" value="GGDEF"/>
    <property type="match status" value="1"/>
</dbReference>
<dbReference type="Pfam" id="PF00990">
    <property type="entry name" value="GGDEF"/>
    <property type="match status" value="1"/>
</dbReference>
<dbReference type="SMART" id="SM00448">
    <property type="entry name" value="REC"/>
    <property type="match status" value="1"/>
</dbReference>
<dbReference type="InterPro" id="IPR001633">
    <property type="entry name" value="EAL_dom"/>
</dbReference>
<name>A0A3B0YDA0_9ZZZZ</name>
<dbReference type="PROSITE" id="PS50112">
    <property type="entry name" value="PAS"/>
    <property type="match status" value="1"/>
</dbReference>
<dbReference type="GO" id="GO:0006355">
    <property type="term" value="P:regulation of DNA-templated transcription"/>
    <property type="evidence" value="ECO:0007669"/>
    <property type="project" value="InterPro"/>
</dbReference>
<dbReference type="SUPFAM" id="SSF55073">
    <property type="entry name" value="Nucleotide cyclase"/>
    <property type="match status" value="1"/>
</dbReference>
<dbReference type="CDD" id="cd00130">
    <property type="entry name" value="PAS"/>
    <property type="match status" value="1"/>
</dbReference>
<gene>
    <name evidence="5" type="ORF">MNBD_GAMMA08-1147</name>
</gene>
<sequence>MPIKTREHLVNETNVRNREIRHTEKILIVDDEKLHQYSLLTLMQQSGYQVECVSSGEAAISKLEKNNVGIVLLDLNMDGITGDDVMRYISNNNINTSIIVVSGEGSFDAAENALKLGAYDFIRKPYSIDNLLNSVNNATKKRQLEADNTKMHTQLRESENIHRYIVNNSPDIVYILDGEGRFTFVNKRIETLLGYSVKELIGKHFTELVYEDDIDKAQFKFNERRTGKRCSINIELKLKCKKYNQPRNFDNRLLPIEINSMGVYSSHNEKHEKKFIGTYGIARDITDKIEAEEIIRFQAYHDMLTRLPNRTLLNDRLSQAITHARRNKTSLSIMFLDLDRFKMINDTLGHIVGDHLLQAVAMRLKHCLREGDTLARLGGDEFTLLLPDVNNQQDAKRIAEKIIKSLADPFKIDNHELFVSTSIGISQFPEDGNTIESLIKHADIAMYSVKDSGKNNYQFYDKKMIHAYSDNLSLENDLRRALDNKQFEIYYQPQINVETQEIFAMEALIRWNHPERGMINPNDFIGLAEETRLIKQIGDWILQAACEQLKTWRDLGFNDIRIAINVSAIQLEQNNFVEFVLEQLTKNKIPGEYLEIEITENTLMHDTDAGVDKLRELSNHGIKIAIDDFGTGYSSLNYLKHLPIDTLKIDQSFIRDMSKSEEDSSIIKAIISMAKGLKLNIISEGVETQEQLKQLKRWRCKNMQGFLFGRPMPNDDALKVLQRCSSISAQ</sequence>
<dbReference type="SUPFAM" id="SSF141868">
    <property type="entry name" value="EAL domain-like"/>
    <property type="match status" value="1"/>
</dbReference>
<dbReference type="InterPro" id="IPR035919">
    <property type="entry name" value="EAL_sf"/>
</dbReference>
<feature type="domain" description="Response regulatory" evidence="1">
    <location>
        <begin position="25"/>
        <end position="139"/>
    </location>
</feature>
<dbReference type="InterPro" id="IPR001789">
    <property type="entry name" value="Sig_transdc_resp-reg_receiver"/>
</dbReference>
<protein>
    <submittedName>
        <fullName evidence="5">Diguanylate cyclase/phosphodiesterase (GGDEF &amp; EAL domains) with PAS/PAC sensor(S)</fullName>
    </submittedName>
</protein>
<dbReference type="InterPro" id="IPR011006">
    <property type="entry name" value="CheY-like_superfamily"/>
</dbReference>
<dbReference type="Pfam" id="PF00563">
    <property type="entry name" value="EAL"/>
    <property type="match status" value="1"/>
</dbReference>
<dbReference type="SUPFAM" id="SSF55785">
    <property type="entry name" value="PYP-like sensor domain (PAS domain)"/>
    <property type="match status" value="1"/>
</dbReference>
<dbReference type="PROSITE" id="PS50110">
    <property type="entry name" value="RESPONSE_REGULATORY"/>
    <property type="match status" value="1"/>
</dbReference>
<feature type="domain" description="EAL" evidence="3">
    <location>
        <begin position="471"/>
        <end position="725"/>
    </location>
</feature>
<evidence type="ECO:0000259" key="4">
    <source>
        <dbReference type="PROSITE" id="PS50887"/>
    </source>
</evidence>
<dbReference type="Pfam" id="PF00989">
    <property type="entry name" value="PAS"/>
    <property type="match status" value="1"/>
</dbReference>
<reference evidence="5" key="1">
    <citation type="submission" date="2018-06" db="EMBL/GenBank/DDBJ databases">
        <authorList>
            <person name="Zhirakovskaya E."/>
        </authorList>
    </citation>
    <scope>NUCLEOTIDE SEQUENCE</scope>
</reference>
<evidence type="ECO:0000259" key="1">
    <source>
        <dbReference type="PROSITE" id="PS50110"/>
    </source>
</evidence>
<dbReference type="SMART" id="SM00267">
    <property type="entry name" value="GGDEF"/>
    <property type="match status" value="1"/>
</dbReference>
<dbReference type="InterPro" id="IPR029787">
    <property type="entry name" value="Nucleotide_cyclase"/>
</dbReference>
<feature type="domain" description="PAS" evidence="2">
    <location>
        <begin position="158"/>
        <end position="213"/>
    </location>
</feature>
<dbReference type="FunFam" id="3.20.20.450:FF:000001">
    <property type="entry name" value="Cyclic di-GMP phosphodiesterase yahA"/>
    <property type="match status" value="1"/>
</dbReference>
<dbReference type="CDD" id="cd01949">
    <property type="entry name" value="GGDEF"/>
    <property type="match status" value="1"/>
</dbReference>
<dbReference type="InterPro" id="IPR052155">
    <property type="entry name" value="Biofilm_reg_signaling"/>
</dbReference>
<evidence type="ECO:0000259" key="2">
    <source>
        <dbReference type="PROSITE" id="PS50112"/>
    </source>
</evidence>
<evidence type="ECO:0000259" key="3">
    <source>
        <dbReference type="PROSITE" id="PS50883"/>
    </source>
</evidence>
<dbReference type="Gene3D" id="3.30.70.270">
    <property type="match status" value="1"/>
</dbReference>
<dbReference type="NCBIfam" id="TIGR00229">
    <property type="entry name" value="sensory_box"/>
    <property type="match status" value="1"/>
</dbReference>
<evidence type="ECO:0000313" key="5">
    <source>
        <dbReference type="EMBL" id="VAW66356.1"/>
    </source>
</evidence>
<dbReference type="InterPro" id="IPR035965">
    <property type="entry name" value="PAS-like_dom_sf"/>
</dbReference>
<dbReference type="SMART" id="SM00052">
    <property type="entry name" value="EAL"/>
    <property type="match status" value="1"/>
</dbReference>
<dbReference type="Gene3D" id="3.40.50.2300">
    <property type="match status" value="1"/>
</dbReference>
<dbReference type="PANTHER" id="PTHR44757">
    <property type="entry name" value="DIGUANYLATE CYCLASE DGCP"/>
    <property type="match status" value="1"/>
</dbReference>